<accession>A0A327JMH1</accession>
<feature type="transmembrane region" description="Helical" evidence="1">
    <location>
        <begin position="142"/>
        <end position="165"/>
    </location>
</feature>
<feature type="transmembrane region" description="Helical" evidence="1">
    <location>
        <begin position="113"/>
        <end position="130"/>
    </location>
</feature>
<name>A0A327JMH1_9HYPH</name>
<evidence type="ECO:0000313" key="3">
    <source>
        <dbReference type="EMBL" id="RAI27241.1"/>
    </source>
</evidence>
<gene>
    <name evidence="3" type="ORF">CH339_10870</name>
</gene>
<feature type="transmembrane region" description="Helical" evidence="1">
    <location>
        <begin position="177"/>
        <end position="194"/>
    </location>
</feature>
<dbReference type="PIRSF" id="PIRSF016919">
    <property type="entry name" value="HupE_UreJ"/>
    <property type="match status" value="1"/>
</dbReference>
<feature type="transmembrane region" description="Helical" evidence="1">
    <location>
        <begin position="63"/>
        <end position="83"/>
    </location>
</feature>
<dbReference type="AlphaFoldDB" id="A0A327JMH1"/>
<feature type="transmembrane region" description="Helical" evidence="1">
    <location>
        <begin position="37"/>
        <end position="56"/>
    </location>
</feature>
<keyword evidence="1" id="KW-1133">Transmembrane helix</keyword>
<dbReference type="RefSeq" id="WP_111434387.1">
    <property type="nucleotide sequence ID" value="NZ_JACIGG010000003.1"/>
</dbReference>
<protein>
    <submittedName>
        <fullName evidence="3">Urease accessory protein</fullName>
    </submittedName>
</protein>
<comment type="caution">
    <text evidence="3">The sequence shown here is derived from an EMBL/GenBank/DDBJ whole genome shotgun (WGS) entry which is preliminary data.</text>
</comment>
<keyword evidence="4" id="KW-1185">Reference proteome</keyword>
<organism evidence="3 4">
    <name type="scientific">Rhodobium orientis</name>
    <dbReference type="NCBI Taxonomy" id="34017"/>
    <lineage>
        <taxon>Bacteria</taxon>
        <taxon>Pseudomonadati</taxon>
        <taxon>Pseudomonadota</taxon>
        <taxon>Alphaproteobacteria</taxon>
        <taxon>Hyphomicrobiales</taxon>
        <taxon>Rhodobiaceae</taxon>
        <taxon>Rhodobium</taxon>
    </lineage>
</organism>
<dbReference type="Pfam" id="PF04955">
    <property type="entry name" value="HupE_UreJ"/>
    <property type="match status" value="1"/>
</dbReference>
<dbReference type="Proteomes" id="UP000249299">
    <property type="component" value="Unassembled WGS sequence"/>
</dbReference>
<reference evidence="3 4" key="1">
    <citation type="submission" date="2017-07" db="EMBL/GenBank/DDBJ databases">
        <title>Draft Genome Sequences of Select Purple Nonsulfur Bacteria.</title>
        <authorList>
            <person name="Lasarre B."/>
            <person name="Mckinlay J.B."/>
        </authorList>
    </citation>
    <scope>NUCLEOTIDE SEQUENCE [LARGE SCALE GENOMIC DNA]</scope>
    <source>
        <strain evidence="3 4">DSM 11290</strain>
    </source>
</reference>
<sequence>MNRSLLPLSLLLTAVASPALAHTGVGGGAGFATGFGHPLGGLDHILAMVAVGFLAAQMGGRMLWALPLAFLGMMVVGGAVGMAGIGVPFVELGIVGSIIVFGAVIAFGRTLPLGAAVVLVGAFAIFHGHAHGTEMPADASGFAYGAGFLLATAILHAIGIGIGVAAQMTSAAFGKTAVRAGGGAIALAGVALLVL</sequence>
<dbReference type="EMBL" id="NPEV01000020">
    <property type="protein sequence ID" value="RAI27241.1"/>
    <property type="molecule type" value="Genomic_DNA"/>
</dbReference>
<keyword evidence="1" id="KW-0812">Transmembrane</keyword>
<feature type="chain" id="PRO_5016446148" evidence="2">
    <location>
        <begin position="22"/>
        <end position="195"/>
    </location>
</feature>
<evidence type="ECO:0000256" key="2">
    <source>
        <dbReference type="SAM" id="SignalP"/>
    </source>
</evidence>
<feature type="signal peptide" evidence="2">
    <location>
        <begin position="1"/>
        <end position="21"/>
    </location>
</feature>
<dbReference type="InterPro" id="IPR007038">
    <property type="entry name" value="HupE_UreJ"/>
</dbReference>
<dbReference type="OrthoDB" id="9808192at2"/>
<evidence type="ECO:0000313" key="4">
    <source>
        <dbReference type="Proteomes" id="UP000249299"/>
    </source>
</evidence>
<proteinExistence type="predicted"/>
<feature type="transmembrane region" description="Helical" evidence="1">
    <location>
        <begin position="89"/>
        <end position="108"/>
    </location>
</feature>
<keyword evidence="1" id="KW-0472">Membrane</keyword>
<evidence type="ECO:0000256" key="1">
    <source>
        <dbReference type="SAM" id="Phobius"/>
    </source>
</evidence>
<keyword evidence="2" id="KW-0732">Signal</keyword>